<proteinExistence type="predicted"/>
<gene>
    <name evidence="1" type="primary">Contig13029.g13891</name>
    <name evidence="1" type="ORF">STYLEM_4472</name>
</gene>
<accession>A0A078A0U4</accession>
<dbReference type="InParanoid" id="A0A078A0U4"/>
<protein>
    <submittedName>
        <fullName evidence="1">Uncharacterized protein</fullName>
    </submittedName>
</protein>
<keyword evidence="2" id="KW-1185">Reference proteome</keyword>
<evidence type="ECO:0000313" key="1">
    <source>
        <dbReference type="EMBL" id="CDW75482.1"/>
    </source>
</evidence>
<dbReference type="AlphaFoldDB" id="A0A078A0U4"/>
<evidence type="ECO:0000313" key="2">
    <source>
        <dbReference type="Proteomes" id="UP000039865"/>
    </source>
</evidence>
<organism evidence="1 2">
    <name type="scientific">Stylonychia lemnae</name>
    <name type="common">Ciliate</name>
    <dbReference type="NCBI Taxonomy" id="5949"/>
    <lineage>
        <taxon>Eukaryota</taxon>
        <taxon>Sar</taxon>
        <taxon>Alveolata</taxon>
        <taxon>Ciliophora</taxon>
        <taxon>Intramacronucleata</taxon>
        <taxon>Spirotrichea</taxon>
        <taxon>Stichotrichia</taxon>
        <taxon>Sporadotrichida</taxon>
        <taxon>Oxytrichidae</taxon>
        <taxon>Stylonychinae</taxon>
        <taxon>Stylonychia</taxon>
    </lineage>
</organism>
<sequence>MGACCELNLSKDSKFVKETLDQITFKKSENQVYRIKHQKIYDDIIQSIISNDLKALERLTKFSNSNIYIEQVRGFEGTNKKIIQSSAINVNMLNPLMFAVMYSKLDALKLLNDATQVNYNCCLSNTNFKNEMTEKQNNLYPENGHQLTLIMVCMNKDKKMLTYLLNDLYLIWDWQDFKRLLKSIFKDQWAEGIPIMFQSCAFKSLCCSEDLSNLIEIFRLNVLEVLDMYPSYGHLIEQVFDIVLDQVYSRVLLFYMMDYRTILSRQVQLSKIIQNISQQDVLSDSNLYQQLLFTLNEQLEDHEYIYDEDQQNILIELQDVIRRYQGLKQVKFADVSAEIMHYIAEGLFKKVVETIENNQIYDACQIRDNSSEPLQFVNKKKELLAVIGSESEADFCIVNALHLALFYERQDILHYFVSKMKVNLMKAIRDPINGSKVKFLINLAYVKRNMKLFIGIWEDYAQLFGYCDLLEAIQLLSCNSKFKLRMLDKLLMSRNSIAIFLNLPLKKRIIFIKEVFDKIQQIDLTLSEYQDTDSSSIQFLKSQSQSQVVLNKHTPLLVSKGMPPIQKSSFNGHKMSMLTQESTPSDFLQIPQVKNSYVLGATNSDQSQQLAHEDTKKNFELQQRSSKLKNQLLIMFTKQPFSLCTLLLSLEVCPDIFKRSLLELTERDVDDFMSHLPVKAYKIYSTSKIFAKSSYLEKLTIEQREFYHAVKDEYRQIAVKVMNHPLFEQVEQAFVKQKGQSIQTKGQAINE</sequence>
<dbReference type="EMBL" id="CCKQ01004331">
    <property type="protein sequence ID" value="CDW75482.1"/>
    <property type="molecule type" value="Genomic_DNA"/>
</dbReference>
<name>A0A078A0U4_STYLE</name>
<dbReference type="Proteomes" id="UP000039865">
    <property type="component" value="Unassembled WGS sequence"/>
</dbReference>
<reference evidence="1 2" key="1">
    <citation type="submission" date="2014-06" db="EMBL/GenBank/DDBJ databases">
        <authorList>
            <person name="Swart Estienne"/>
        </authorList>
    </citation>
    <scope>NUCLEOTIDE SEQUENCE [LARGE SCALE GENOMIC DNA]</scope>
    <source>
        <strain evidence="1 2">130c</strain>
    </source>
</reference>